<name>A0A0M0K2K5_9EUKA</name>
<dbReference type="Gene3D" id="3.40.50.300">
    <property type="entry name" value="P-loop containing nucleotide triphosphate hydrolases"/>
    <property type="match status" value="2"/>
</dbReference>
<dbReference type="Pfam" id="PF00270">
    <property type="entry name" value="DEAD"/>
    <property type="match status" value="1"/>
</dbReference>
<dbReference type="SMART" id="SM00487">
    <property type="entry name" value="DEXDc"/>
    <property type="match status" value="1"/>
</dbReference>
<evidence type="ECO:0000259" key="5">
    <source>
        <dbReference type="PROSITE" id="PS51194"/>
    </source>
</evidence>
<accession>A0A0M0K2K5</accession>
<dbReference type="InterPro" id="IPR027417">
    <property type="entry name" value="P-loop_NTPase"/>
</dbReference>
<dbReference type="AlphaFoldDB" id="A0A0M0K2K5"/>
<keyword evidence="3" id="KW-0067">ATP-binding</keyword>
<evidence type="ECO:0000256" key="1">
    <source>
        <dbReference type="ARBA" id="ARBA00010140"/>
    </source>
</evidence>
<keyword evidence="7" id="KW-1185">Reference proteome</keyword>
<sequence>MPEHSRMPISVLPEQWRQLFPYTPPYFNRMQSECFEAAFQSDHSIVISSPTGSGKTAVLEMAMARLFTTGAQASPTRSLAVYMAPLKSLCHERLLDWQRKLQPLNLKVVELTGDSSDETDERAVAAADCIVTTPEKWDAFSRFRRDAQGVVGRVGLLLVDEVHQITDPSRGPTLESVIARMMTISQGAEVRGMPIARLRVLAASATIANAEDLQAWLGPSCVVRQFDESYRPVPLSWRVLTYPMHALYTFDKALIANLPAVVREHAAGRPTLVFCQSRNACKQAATGLSTGPPLVHSQPHHAHLAQAAARVRDQGLAALVRVGCAYHDSSLEIDDRRLLEALFAEGALPVLACTSGLAQGVNLPARLVVVMNTAKYSKALGGYEELTRIEVLQMAGRAGRPQFDQQGVCVVMTRNEPEVRQRYERMLGGTEVIESQLHENQLVHLNAEIAQTCTYMSDVTVCLRWLKSTYFFTRIRRNPTHYGYRMPTGPGPLDERALDAHLTRLLMGNLRALGDAGMILMSEDGLGVQPQPLGTLMARYCVAFETVKSFVALENGAGLEAVLRLLAHSDELDSLYLRHNEKKKLFELNSNKELIRFPFMDGAKRSKIKSTAMKASLLLQLRVGGHPLPSEFHSAEFTLEQSGARITNALVEYLVQQERAASALHAALVLRRSLQQKSIGWYDDPQAGLRQLDGVGPVMVQKLKDAGAGSLEALAAMAPSLIERACNKAMPFGAVCLRAVRALLAAAPRLTAEVGAVAQLDLLAAAAIQSSDEDDEADDELQRRQVAPVVALDDSSDEDAALFGDAPSSSGRQPAAGAPPAPVLVYLHGGYWKPQWGVHNLDTTGLFAAFGTDHVATWSVEYARVDQLDPAASVAGAATPMISTAIEPVCARRTMGSIATDDDEFKQWAETNPEAAAAMARGLRRWLAWISEAPAEVVRIWLEAHDAS</sequence>
<evidence type="ECO:0000313" key="7">
    <source>
        <dbReference type="Proteomes" id="UP000037460"/>
    </source>
</evidence>
<organism evidence="6 7">
    <name type="scientific">Chrysochromulina tobinii</name>
    <dbReference type="NCBI Taxonomy" id="1460289"/>
    <lineage>
        <taxon>Eukaryota</taxon>
        <taxon>Haptista</taxon>
        <taxon>Haptophyta</taxon>
        <taxon>Prymnesiophyceae</taxon>
        <taxon>Prymnesiales</taxon>
        <taxon>Chrysochromulinaceae</taxon>
        <taxon>Chrysochromulina</taxon>
    </lineage>
</organism>
<dbReference type="InterPro" id="IPR014001">
    <property type="entry name" value="Helicase_ATP-bd"/>
</dbReference>
<dbReference type="Gene3D" id="1.10.10.10">
    <property type="entry name" value="Winged helix-like DNA-binding domain superfamily/Winged helix DNA-binding domain"/>
    <property type="match status" value="1"/>
</dbReference>
<dbReference type="PANTHER" id="PTHR47835:SF3">
    <property type="entry name" value="HELICASE FOR MEIOSIS 1"/>
    <property type="match status" value="1"/>
</dbReference>
<dbReference type="PROSITE" id="PS51194">
    <property type="entry name" value="HELICASE_CTER"/>
    <property type="match status" value="1"/>
</dbReference>
<dbReference type="SMART" id="SM00490">
    <property type="entry name" value="HELICc"/>
    <property type="match status" value="1"/>
</dbReference>
<dbReference type="SMART" id="SM00973">
    <property type="entry name" value="Sec63"/>
    <property type="match status" value="1"/>
</dbReference>
<evidence type="ECO:0000313" key="6">
    <source>
        <dbReference type="EMBL" id="KOO33035.1"/>
    </source>
</evidence>
<dbReference type="CDD" id="cd18795">
    <property type="entry name" value="SF2_C_Ski2"/>
    <property type="match status" value="1"/>
</dbReference>
<dbReference type="Pfam" id="PF00271">
    <property type="entry name" value="Helicase_C"/>
    <property type="match status" value="1"/>
</dbReference>
<dbReference type="InterPro" id="IPR011545">
    <property type="entry name" value="DEAD/DEAH_box_helicase_dom"/>
</dbReference>
<evidence type="ECO:0000256" key="2">
    <source>
        <dbReference type="ARBA" id="ARBA00022741"/>
    </source>
</evidence>
<evidence type="ECO:0000259" key="4">
    <source>
        <dbReference type="PROSITE" id="PS51192"/>
    </source>
</evidence>
<dbReference type="SUPFAM" id="SSF52540">
    <property type="entry name" value="P-loop containing nucleoside triphosphate hydrolases"/>
    <property type="match status" value="1"/>
</dbReference>
<dbReference type="GO" id="GO:0016787">
    <property type="term" value="F:hydrolase activity"/>
    <property type="evidence" value="ECO:0007669"/>
    <property type="project" value="UniProtKB-KW"/>
</dbReference>
<dbReference type="GO" id="GO:0005524">
    <property type="term" value="F:ATP binding"/>
    <property type="evidence" value="ECO:0007669"/>
    <property type="project" value="UniProtKB-KW"/>
</dbReference>
<keyword evidence="6" id="KW-0347">Helicase</keyword>
<dbReference type="Pfam" id="PF02889">
    <property type="entry name" value="Sec63"/>
    <property type="match status" value="1"/>
</dbReference>
<feature type="domain" description="Helicase C-terminal" evidence="5">
    <location>
        <begin position="257"/>
        <end position="449"/>
    </location>
</feature>
<gene>
    <name evidence="6" type="ORF">Ctob_008800</name>
</gene>
<dbReference type="GO" id="GO:0051321">
    <property type="term" value="P:meiotic cell cycle"/>
    <property type="evidence" value="ECO:0007669"/>
    <property type="project" value="UniProtKB-KW"/>
</dbReference>
<feature type="domain" description="Helicase ATP-binding" evidence="4">
    <location>
        <begin position="36"/>
        <end position="225"/>
    </location>
</feature>
<dbReference type="EMBL" id="JWZX01001618">
    <property type="protein sequence ID" value="KOO33035.1"/>
    <property type="molecule type" value="Genomic_DNA"/>
</dbReference>
<reference evidence="7" key="1">
    <citation type="journal article" date="2015" name="PLoS Genet.">
        <title>Genome Sequence and Transcriptome Analyses of Chrysochromulina tobin: Metabolic Tools for Enhanced Algal Fitness in the Prominent Order Prymnesiales (Haptophyceae).</title>
        <authorList>
            <person name="Hovde B.T."/>
            <person name="Deodato C.R."/>
            <person name="Hunsperger H.M."/>
            <person name="Ryken S.A."/>
            <person name="Yost W."/>
            <person name="Jha R.K."/>
            <person name="Patterson J."/>
            <person name="Monnat R.J. Jr."/>
            <person name="Barlow S.B."/>
            <person name="Starkenburg S.R."/>
            <person name="Cattolico R.A."/>
        </authorList>
    </citation>
    <scope>NUCLEOTIDE SEQUENCE</scope>
    <source>
        <strain evidence="7">CCMP291</strain>
    </source>
</reference>
<dbReference type="GO" id="GO:0003676">
    <property type="term" value="F:nucleic acid binding"/>
    <property type="evidence" value="ECO:0007669"/>
    <property type="project" value="InterPro"/>
</dbReference>
<dbReference type="Proteomes" id="UP000037460">
    <property type="component" value="Unassembled WGS sequence"/>
</dbReference>
<proteinExistence type="inferred from homology"/>
<dbReference type="OrthoDB" id="6429763at2759"/>
<comment type="similarity">
    <text evidence="1">Belongs to the helicase family. SKI2 subfamily.</text>
</comment>
<dbReference type="PANTHER" id="PTHR47835">
    <property type="entry name" value="HFM1, ATP DEPENDENT DNA HELICASE HOMOLOG"/>
    <property type="match status" value="1"/>
</dbReference>
<dbReference type="InterPro" id="IPR001650">
    <property type="entry name" value="Helicase_C-like"/>
</dbReference>
<comment type="caution">
    <text evidence="6">The sequence shown here is derived from an EMBL/GenBank/DDBJ whole genome shotgun (WGS) entry which is preliminary data.</text>
</comment>
<dbReference type="InterPro" id="IPR052247">
    <property type="entry name" value="Meiotic_Crossover_Helicase"/>
</dbReference>
<keyword evidence="6" id="KW-0378">Hydrolase</keyword>
<dbReference type="PROSITE" id="PS51192">
    <property type="entry name" value="HELICASE_ATP_BIND_1"/>
    <property type="match status" value="1"/>
</dbReference>
<dbReference type="GO" id="GO:0043138">
    <property type="term" value="F:3'-5' DNA helicase activity"/>
    <property type="evidence" value="ECO:0007669"/>
    <property type="project" value="UniProtKB-EC"/>
</dbReference>
<dbReference type="InterPro" id="IPR004179">
    <property type="entry name" value="Sec63-dom"/>
</dbReference>
<dbReference type="Gene3D" id="1.10.3380.10">
    <property type="entry name" value="Sec63 N-terminal domain-like domain"/>
    <property type="match status" value="1"/>
</dbReference>
<protein>
    <submittedName>
        <fullName evidence="6">Putative ATP-dependent DNA helicase hfm1-like protein</fullName>
    </submittedName>
</protein>
<keyword evidence="2" id="KW-0547">Nucleotide-binding</keyword>
<dbReference type="InterPro" id="IPR036388">
    <property type="entry name" value="WH-like_DNA-bd_sf"/>
</dbReference>
<evidence type="ECO:0000256" key="3">
    <source>
        <dbReference type="ARBA" id="ARBA00022840"/>
    </source>
</evidence>
<dbReference type="SUPFAM" id="SSF158702">
    <property type="entry name" value="Sec63 N-terminal domain-like"/>
    <property type="match status" value="1"/>
</dbReference>